<dbReference type="EMBL" id="AP027081">
    <property type="protein sequence ID" value="BDU77853.1"/>
    <property type="molecule type" value="Genomic_DNA"/>
</dbReference>
<organism evidence="9 10">
    <name type="scientific">Mesoterricola sediminis</name>
    <dbReference type="NCBI Taxonomy" id="2927980"/>
    <lineage>
        <taxon>Bacteria</taxon>
        <taxon>Pseudomonadati</taxon>
        <taxon>Acidobacteriota</taxon>
        <taxon>Holophagae</taxon>
        <taxon>Holophagales</taxon>
        <taxon>Holophagaceae</taxon>
        <taxon>Mesoterricola</taxon>
    </lineage>
</organism>
<feature type="binding site" evidence="7">
    <location>
        <position position="269"/>
    </location>
    <ligand>
        <name>Fe(2+)</name>
        <dbReference type="ChEBI" id="CHEBI:29033"/>
    </ligand>
</feature>
<keyword evidence="3 7" id="KW-0350">Heme biosynthesis</keyword>
<comment type="subcellular location">
    <subcellularLocation>
        <location evidence="7 8">Cytoplasm</location>
    </subcellularLocation>
</comment>
<evidence type="ECO:0000256" key="2">
    <source>
        <dbReference type="ARBA" id="ARBA00023004"/>
    </source>
</evidence>
<accession>A0AA48HGM0</accession>
<evidence type="ECO:0000256" key="3">
    <source>
        <dbReference type="ARBA" id="ARBA00023133"/>
    </source>
</evidence>
<name>A0AA48HGM0_9BACT</name>
<comment type="pathway">
    <text evidence="7 8">Porphyrin-containing compound metabolism; protoheme biosynthesis; protoheme from protoporphyrin-IX: step 1/1.</text>
</comment>
<evidence type="ECO:0000313" key="9">
    <source>
        <dbReference type="EMBL" id="BDU77853.1"/>
    </source>
</evidence>
<dbReference type="PROSITE" id="PS00534">
    <property type="entry name" value="FERROCHELATASE"/>
    <property type="match status" value="1"/>
</dbReference>
<sequence length="319" mass="35002">MRDTAVVLLNLGGPLRSRNVEGFLYRLFSDRDIIKFPGPAFLQPLFATLISKARRREVEARYEEIGGGSPILRETAAQASALRAALHGMGCAVPVKIIFRYTSPRAAGELRALKGQGIRRLLPVTLYPHDCRATTGSSLVELEREAKALGLEVLPGVLHYATDPDYVEALAAPLAEALRALPEAVVVFSAHSLPRKQIEQGDPYEREIEATFAAVKARVGEAPGGYRLAYQSKVGPIQWLEPELGSVLRTLGGKDVIVLPVSFVTEHIETLHELDIQFREVAQAAGVRSYRRLPAPAVAPAYIRCLARRTREALEAMEH</sequence>
<evidence type="ECO:0000256" key="5">
    <source>
        <dbReference type="ARBA" id="ARBA00023244"/>
    </source>
</evidence>
<dbReference type="Proteomes" id="UP001228113">
    <property type="component" value="Chromosome"/>
</dbReference>
<comment type="similarity">
    <text evidence="1 7 8">Belongs to the ferrochelatase family.</text>
</comment>
<keyword evidence="4 7" id="KW-0456">Lyase</keyword>
<evidence type="ECO:0000256" key="7">
    <source>
        <dbReference type="HAMAP-Rule" id="MF_00323"/>
    </source>
</evidence>
<dbReference type="CDD" id="cd00419">
    <property type="entry name" value="Ferrochelatase_C"/>
    <property type="match status" value="1"/>
</dbReference>
<dbReference type="InterPro" id="IPR033659">
    <property type="entry name" value="Ferrochelatase_N"/>
</dbReference>
<proteinExistence type="inferred from homology"/>
<keyword evidence="10" id="KW-1185">Reference proteome</keyword>
<evidence type="ECO:0000256" key="1">
    <source>
        <dbReference type="ARBA" id="ARBA00007718"/>
    </source>
</evidence>
<evidence type="ECO:0000256" key="6">
    <source>
        <dbReference type="ARBA" id="ARBA00024536"/>
    </source>
</evidence>
<comment type="function">
    <text evidence="7 8">Catalyzes the ferrous insertion into protoporphyrin IX.</text>
</comment>
<reference evidence="9" key="1">
    <citation type="journal article" date="2023" name="Int. J. Syst. Evol. Microbiol.">
        <title>Mesoterricola silvestris gen. nov., sp. nov., Mesoterricola sediminis sp. nov., Geothrix oryzae sp. nov., Geothrix edaphica sp. nov., Geothrix rubra sp. nov., and Geothrix limicola sp. nov., six novel members of Acidobacteriota isolated from soils.</title>
        <authorList>
            <person name="Itoh H."/>
            <person name="Sugisawa Y."/>
            <person name="Mise K."/>
            <person name="Xu Z."/>
            <person name="Kuniyasu M."/>
            <person name="Ushijima N."/>
            <person name="Kawano K."/>
            <person name="Kobayashi E."/>
            <person name="Shiratori Y."/>
            <person name="Masuda Y."/>
            <person name="Senoo K."/>
        </authorList>
    </citation>
    <scope>NUCLEOTIDE SEQUENCE</scope>
    <source>
        <strain evidence="9">W786</strain>
    </source>
</reference>
<dbReference type="Pfam" id="PF00762">
    <property type="entry name" value="Ferrochelatase"/>
    <property type="match status" value="1"/>
</dbReference>
<evidence type="ECO:0000313" key="10">
    <source>
        <dbReference type="Proteomes" id="UP001228113"/>
    </source>
</evidence>
<evidence type="ECO:0000256" key="4">
    <source>
        <dbReference type="ARBA" id="ARBA00023239"/>
    </source>
</evidence>
<keyword evidence="2 7" id="KW-0408">Iron</keyword>
<dbReference type="InterPro" id="IPR001015">
    <property type="entry name" value="Ferrochelatase"/>
</dbReference>
<feature type="binding site" evidence="7">
    <location>
        <position position="191"/>
    </location>
    <ligand>
        <name>Fe(2+)</name>
        <dbReference type="ChEBI" id="CHEBI:29033"/>
    </ligand>
</feature>
<protein>
    <recommendedName>
        <fullName evidence="7 8">Ferrochelatase</fullName>
        <ecNumber evidence="7 8">4.98.1.1</ecNumber>
    </recommendedName>
    <alternativeName>
        <fullName evidence="7">Heme synthase</fullName>
    </alternativeName>
    <alternativeName>
        <fullName evidence="7">Protoheme ferro-lyase</fullName>
    </alternativeName>
</protein>
<keyword evidence="5 7" id="KW-0627">Porphyrin biosynthesis</keyword>
<dbReference type="AlphaFoldDB" id="A0AA48HGM0"/>
<evidence type="ECO:0000256" key="8">
    <source>
        <dbReference type="RuleBase" id="RU000607"/>
    </source>
</evidence>
<comment type="catalytic activity">
    <reaction evidence="7 8">
        <text>heme b + 2 H(+) = protoporphyrin IX + Fe(2+)</text>
        <dbReference type="Rhea" id="RHEA:22584"/>
        <dbReference type="ChEBI" id="CHEBI:15378"/>
        <dbReference type="ChEBI" id="CHEBI:29033"/>
        <dbReference type="ChEBI" id="CHEBI:57306"/>
        <dbReference type="ChEBI" id="CHEBI:60344"/>
        <dbReference type="EC" id="4.98.1.1"/>
    </reaction>
</comment>
<dbReference type="GO" id="GO:0004325">
    <property type="term" value="F:ferrochelatase activity"/>
    <property type="evidence" value="ECO:0007669"/>
    <property type="project" value="UniProtKB-UniRule"/>
</dbReference>
<dbReference type="KEGG" id="msea:METESE_28110"/>
<gene>
    <name evidence="7 9" type="primary">hemH</name>
    <name evidence="9" type="ORF">METESE_28110</name>
</gene>
<dbReference type="PANTHER" id="PTHR11108:SF1">
    <property type="entry name" value="FERROCHELATASE, MITOCHONDRIAL"/>
    <property type="match status" value="1"/>
</dbReference>
<dbReference type="InterPro" id="IPR033644">
    <property type="entry name" value="Ferrochelatase_C"/>
</dbReference>
<dbReference type="NCBIfam" id="TIGR00109">
    <property type="entry name" value="hemH"/>
    <property type="match status" value="1"/>
</dbReference>
<dbReference type="RefSeq" id="WP_316410449.1">
    <property type="nucleotide sequence ID" value="NZ_AP027081.1"/>
</dbReference>
<dbReference type="GO" id="GO:0006783">
    <property type="term" value="P:heme biosynthetic process"/>
    <property type="evidence" value="ECO:0007669"/>
    <property type="project" value="UniProtKB-UniRule"/>
</dbReference>
<dbReference type="PANTHER" id="PTHR11108">
    <property type="entry name" value="FERROCHELATASE"/>
    <property type="match status" value="1"/>
</dbReference>
<dbReference type="EC" id="4.98.1.1" evidence="7 8"/>
<dbReference type="SUPFAM" id="SSF53800">
    <property type="entry name" value="Chelatase"/>
    <property type="match status" value="1"/>
</dbReference>
<dbReference type="Gene3D" id="3.40.50.1400">
    <property type="match status" value="2"/>
</dbReference>
<keyword evidence="7 8" id="KW-0963">Cytoplasm</keyword>
<comment type="catalytic activity">
    <reaction evidence="6">
        <text>Fe-coproporphyrin III + 2 H(+) = coproporphyrin III + Fe(2+)</text>
        <dbReference type="Rhea" id="RHEA:49572"/>
        <dbReference type="ChEBI" id="CHEBI:15378"/>
        <dbReference type="ChEBI" id="CHEBI:29033"/>
        <dbReference type="ChEBI" id="CHEBI:68438"/>
        <dbReference type="ChEBI" id="CHEBI:131725"/>
        <dbReference type="EC" id="4.99.1.9"/>
    </reaction>
    <physiologicalReaction direction="right-to-left" evidence="6">
        <dbReference type="Rhea" id="RHEA:49574"/>
    </physiologicalReaction>
</comment>
<keyword evidence="7" id="KW-0479">Metal-binding</keyword>
<dbReference type="GO" id="GO:0005737">
    <property type="term" value="C:cytoplasm"/>
    <property type="evidence" value="ECO:0007669"/>
    <property type="project" value="UniProtKB-SubCell"/>
</dbReference>
<dbReference type="GO" id="GO:0046872">
    <property type="term" value="F:metal ion binding"/>
    <property type="evidence" value="ECO:0007669"/>
    <property type="project" value="UniProtKB-KW"/>
</dbReference>
<dbReference type="CDD" id="cd03411">
    <property type="entry name" value="Ferrochelatase_N"/>
    <property type="match status" value="1"/>
</dbReference>
<dbReference type="InterPro" id="IPR019772">
    <property type="entry name" value="Ferrochelatase_AS"/>
</dbReference>
<dbReference type="HAMAP" id="MF_00323">
    <property type="entry name" value="Ferrochelatase"/>
    <property type="match status" value="1"/>
</dbReference>